<dbReference type="Gene3D" id="3.40.50.300">
    <property type="entry name" value="P-loop containing nucleotide triphosphate hydrolases"/>
    <property type="match status" value="1"/>
</dbReference>
<keyword evidence="3" id="KW-0963">Cytoplasm</keyword>
<keyword evidence="4" id="KW-0547">Nucleotide-binding</keyword>
<comment type="subcellular location">
    <subcellularLocation>
        <location evidence="1">Cytoplasm</location>
    </subcellularLocation>
</comment>
<sequence>MVCGINHGNLALIEEKLNVRVQAPGGKMIFKGKASDIKQAQKVVMRLYERAIEGQTLGAADVRSALSFTPDKANKPKANTLQFGSGKQRVTARNPAQQAYLHLLQDAQNDLVFGLGAAGTGKTFLAIAYGASLLVANRIERLVIARPALEAGERLGFLPGDIAEKIDPYMIPIWDALEQTIGSAMLARLRDQGKIQVAPLAFMRGRTLSDAFVVLDEGQNASIGQMQMVLTRLGEGSKIVVTGDADQSDLPKGQASGLVHAVRILDGVKGVAIHEFCADDVVRHPLVVRIVKAYEADRKS</sequence>
<protein>
    <recommendedName>
        <fullName evidence="6">PhoH-like protein</fullName>
    </recommendedName>
</protein>
<evidence type="ECO:0000259" key="7">
    <source>
        <dbReference type="Pfam" id="PF02562"/>
    </source>
</evidence>
<keyword evidence="5" id="KW-0067">ATP-binding</keyword>
<dbReference type="SUPFAM" id="SSF52540">
    <property type="entry name" value="P-loop containing nucleoside triphosphate hydrolases"/>
    <property type="match status" value="1"/>
</dbReference>
<evidence type="ECO:0000256" key="2">
    <source>
        <dbReference type="ARBA" id="ARBA00010393"/>
    </source>
</evidence>
<evidence type="ECO:0000256" key="5">
    <source>
        <dbReference type="ARBA" id="ARBA00022840"/>
    </source>
</evidence>
<dbReference type="Pfam" id="PF02562">
    <property type="entry name" value="PhoH"/>
    <property type="match status" value="1"/>
</dbReference>
<dbReference type="GO" id="GO:0005829">
    <property type="term" value="C:cytosol"/>
    <property type="evidence" value="ECO:0007669"/>
    <property type="project" value="TreeGrafter"/>
</dbReference>
<evidence type="ECO:0000256" key="1">
    <source>
        <dbReference type="ARBA" id="ARBA00004496"/>
    </source>
</evidence>
<feature type="domain" description="PhoH-like protein" evidence="7">
    <location>
        <begin position="90"/>
        <end position="295"/>
    </location>
</feature>
<evidence type="ECO:0000256" key="6">
    <source>
        <dbReference type="ARBA" id="ARBA00039970"/>
    </source>
</evidence>
<dbReference type="InterPro" id="IPR051451">
    <property type="entry name" value="PhoH2-like"/>
</dbReference>
<dbReference type="InterPro" id="IPR003714">
    <property type="entry name" value="PhoH"/>
</dbReference>
<dbReference type="FunFam" id="3.40.50.300:FF:000013">
    <property type="entry name" value="PhoH family ATPase"/>
    <property type="match status" value="1"/>
</dbReference>
<evidence type="ECO:0000256" key="3">
    <source>
        <dbReference type="ARBA" id="ARBA00022490"/>
    </source>
</evidence>
<evidence type="ECO:0000256" key="4">
    <source>
        <dbReference type="ARBA" id="ARBA00022741"/>
    </source>
</evidence>
<dbReference type="GO" id="GO:0005524">
    <property type="term" value="F:ATP binding"/>
    <property type="evidence" value="ECO:0007669"/>
    <property type="project" value="UniProtKB-KW"/>
</dbReference>
<dbReference type="AlphaFoldDB" id="A0A3B0SAX3"/>
<organism evidence="8">
    <name type="scientific">hydrothermal vent metagenome</name>
    <dbReference type="NCBI Taxonomy" id="652676"/>
    <lineage>
        <taxon>unclassified sequences</taxon>
        <taxon>metagenomes</taxon>
        <taxon>ecological metagenomes</taxon>
    </lineage>
</organism>
<dbReference type="PANTHER" id="PTHR30473">
    <property type="entry name" value="PROTEIN PHOH"/>
    <property type="match status" value="1"/>
</dbReference>
<gene>
    <name evidence="8" type="ORF">MNBD_ALPHA06-2230</name>
</gene>
<dbReference type="EMBL" id="UOEE01000310">
    <property type="protein sequence ID" value="VAW01073.1"/>
    <property type="molecule type" value="Genomic_DNA"/>
</dbReference>
<proteinExistence type="inferred from homology"/>
<reference evidence="8" key="1">
    <citation type="submission" date="2018-06" db="EMBL/GenBank/DDBJ databases">
        <authorList>
            <person name="Zhirakovskaya E."/>
        </authorList>
    </citation>
    <scope>NUCLEOTIDE SEQUENCE</scope>
</reference>
<dbReference type="PANTHER" id="PTHR30473:SF1">
    <property type="entry name" value="PHOH-LIKE PROTEIN"/>
    <property type="match status" value="1"/>
</dbReference>
<comment type="similarity">
    <text evidence="2">Belongs to the PhoH family.</text>
</comment>
<accession>A0A3B0SAX3</accession>
<name>A0A3B0SAX3_9ZZZZ</name>
<dbReference type="InterPro" id="IPR027417">
    <property type="entry name" value="P-loop_NTPase"/>
</dbReference>
<evidence type="ECO:0000313" key="8">
    <source>
        <dbReference type="EMBL" id="VAW01073.1"/>
    </source>
</evidence>